<organism evidence="5 6">
    <name type="scientific">Undibacterium curvum</name>
    <dbReference type="NCBI Taxonomy" id="2762294"/>
    <lineage>
        <taxon>Bacteria</taxon>
        <taxon>Pseudomonadati</taxon>
        <taxon>Pseudomonadota</taxon>
        <taxon>Betaproteobacteria</taxon>
        <taxon>Burkholderiales</taxon>
        <taxon>Oxalobacteraceae</taxon>
        <taxon>Undibacterium</taxon>
    </lineage>
</organism>
<accession>A0ABR6ZZU3</accession>
<evidence type="ECO:0000313" key="5">
    <source>
        <dbReference type="EMBL" id="MBC3930185.1"/>
    </source>
</evidence>
<dbReference type="Gene3D" id="3.40.630.30">
    <property type="match status" value="1"/>
</dbReference>
<keyword evidence="1" id="KW-0808">Transferase</keyword>
<keyword evidence="2" id="KW-0012">Acyltransferase</keyword>
<dbReference type="PANTHER" id="PTHR43792">
    <property type="entry name" value="GNAT FAMILY, PUTATIVE (AFU_ORTHOLOGUE AFUA_3G00765)-RELATED-RELATED"/>
    <property type="match status" value="1"/>
</dbReference>
<dbReference type="SUPFAM" id="SSF55729">
    <property type="entry name" value="Acyl-CoA N-acyltransferases (Nat)"/>
    <property type="match status" value="1"/>
</dbReference>
<dbReference type="PROSITE" id="PS51186">
    <property type="entry name" value="GNAT"/>
    <property type="match status" value="1"/>
</dbReference>
<feature type="domain" description="N-acetyltransferase" evidence="4">
    <location>
        <begin position="15"/>
        <end position="164"/>
    </location>
</feature>
<evidence type="ECO:0000256" key="3">
    <source>
        <dbReference type="ARBA" id="ARBA00038502"/>
    </source>
</evidence>
<dbReference type="Pfam" id="PF13302">
    <property type="entry name" value="Acetyltransf_3"/>
    <property type="match status" value="1"/>
</dbReference>
<dbReference type="InterPro" id="IPR016181">
    <property type="entry name" value="Acyl_CoA_acyltransferase"/>
</dbReference>
<dbReference type="RefSeq" id="WP_186902091.1">
    <property type="nucleotide sequence ID" value="NZ_JACOGD010000001.1"/>
</dbReference>
<protein>
    <submittedName>
        <fullName evidence="5">GNAT family N-acetyltransferase</fullName>
    </submittedName>
</protein>
<dbReference type="InterPro" id="IPR051531">
    <property type="entry name" value="N-acetyltransferase"/>
</dbReference>
<dbReference type="Proteomes" id="UP000654304">
    <property type="component" value="Unassembled WGS sequence"/>
</dbReference>
<reference evidence="5 6" key="1">
    <citation type="submission" date="2020-08" db="EMBL/GenBank/DDBJ databases">
        <title>Novel species isolated from subtropical streams in China.</title>
        <authorList>
            <person name="Lu H."/>
        </authorList>
    </citation>
    <scope>NUCLEOTIDE SEQUENCE [LARGE SCALE GENOMIC DNA]</scope>
    <source>
        <strain evidence="5 6">CY22W</strain>
    </source>
</reference>
<sequence>MKLTLAHTSHTQALLDFELENRQHFEQWIASRGDSYYRSEQVRSSLEQAQWMASAGREYHYLAWLGEEIIGRVTLRGIERDHYHKASVGYRFSARHGGHGYASQAVNLVCAQAFQELGLHRLEAVVIIDNQPSRAVMKKCGFQQYGHARSAVLRHEVWMDMLHFERLASDALITS</sequence>
<evidence type="ECO:0000259" key="4">
    <source>
        <dbReference type="PROSITE" id="PS51186"/>
    </source>
</evidence>
<comment type="caution">
    <text evidence="5">The sequence shown here is derived from an EMBL/GenBank/DDBJ whole genome shotgun (WGS) entry which is preliminary data.</text>
</comment>
<gene>
    <name evidence="5" type="ORF">H8K43_00750</name>
</gene>
<name>A0ABR6ZZU3_9BURK</name>
<comment type="similarity">
    <text evidence="3">Belongs to the acetyltransferase family. RimJ subfamily.</text>
</comment>
<proteinExistence type="inferred from homology"/>
<evidence type="ECO:0000256" key="1">
    <source>
        <dbReference type="ARBA" id="ARBA00022679"/>
    </source>
</evidence>
<keyword evidence="6" id="KW-1185">Reference proteome</keyword>
<evidence type="ECO:0000313" key="6">
    <source>
        <dbReference type="Proteomes" id="UP000654304"/>
    </source>
</evidence>
<dbReference type="PANTHER" id="PTHR43792:SF8">
    <property type="entry name" value="[RIBOSOMAL PROTEIN US5]-ALANINE N-ACETYLTRANSFERASE"/>
    <property type="match status" value="1"/>
</dbReference>
<dbReference type="EMBL" id="JACOGD010000001">
    <property type="protein sequence ID" value="MBC3930185.1"/>
    <property type="molecule type" value="Genomic_DNA"/>
</dbReference>
<dbReference type="InterPro" id="IPR000182">
    <property type="entry name" value="GNAT_dom"/>
</dbReference>
<evidence type="ECO:0000256" key="2">
    <source>
        <dbReference type="ARBA" id="ARBA00023315"/>
    </source>
</evidence>